<sequence length="89" mass="10039">DKNRIVLFRDLWHECTGYGPFYRSAELRGKPQSMQQGVMLDPLPHVEYCLPCQAAQATDRAAEYLTHLLGNADLIVPPAKGRDFHVDDA</sequence>
<accession>A0A812LEU4</accession>
<evidence type="ECO:0000313" key="2">
    <source>
        <dbReference type="Proteomes" id="UP000604046"/>
    </source>
</evidence>
<protein>
    <submittedName>
        <fullName evidence="1">Uncharacterized protein</fullName>
    </submittedName>
</protein>
<dbReference type="AlphaFoldDB" id="A0A812LEU4"/>
<comment type="caution">
    <text evidence="1">The sequence shown here is derived from an EMBL/GenBank/DDBJ whole genome shotgun (WGS) entry which is preliminary data.</text>
</comment>
<dbReference type="Proteomes" id="UP000604046">
    <property type="component" value="Unassembled WGS sequence"/>
</dbReference>
<dbReference type="EMBL" id="CAJNDS010000973">
    <property type="protein sequence ID" value="CAE7242403.1"/>
    <property type="molecule type" value="Genomic_DNA"/>
</dbReference>
<feature type="non-terminal residue" evidence="1">
    <location>
        <position position="1"/>
    </location>
</feature>
<proteinExistence type="predicted"/>
<feature type="non-terminal residue" evidence="1">
    <location>
        <position position="89"/>
    </location>
</feature>
<name>A0A812LEU4_9DINO</name>
<evidence type="ECO:0000313" key="1">
    <source>
        <dbReference type="EMBL" id="CAE7242403.1"/>
    </source>
</evidence>
<gene>
    <name evidence="1" type="ORF">SNAT2548_LOCUS11122</name>
</gene>
<reference evidence="1" key="1">
    <citation type="submission" date="2021-02" db="EMBL/GenBank/DDBJ databases">
        <authorList>
            <person name="Dougan E. K."/>
            <person name="Rhodes N."/>
            <person name="Thang M."/>
            <person name="Chan C."/>
        </authorList>
    </citation>
    <scope>NUCLEOTIDE SEQUENCE</scope>
</reference>
<organism evidence="1 2">
    <name type="scientific">Symbiodinium natans</name>
    <dbReference type="NCBI Taxonomy" id="878477"/>
    <lineage>
        <taxon>Eukaryota</taxon>
        <taxon>Sar</taxon>
        <taxon>Alveolata</taxon>
        <taxon>Dinophyceae</taxon>
        <taxon>Suessiales</taxon>
        <taxon>Symbiodiniaceae</taxon>
        <taxon>Symbiodinium</taxon>
    </lineage>
</organism>
<keyword evidence="2" id="KW-1185">Reference proteome</keyword>